<dbReference type="PANTHER" id="PTHR11607">
    <property type="entry name" value="ALPHA-MANNOSIDASE"/>
    <property type="match status" value="1"/>
</dbReference>
<dbReference type="Pfam" id="PF07748">
    <property type="entry name" value="Glyco_hydro_38C"/>
    <property type="match status" value="1"/>
</dbReference>
<evidence type="ECO:0008006" key="6">
    <source>
        <dbReference type="Google" id="ProtNLM"/>
    </source>
</evidence>
<feature type="domain" description="Lysosomal alpha-mannosidase-like central" evidence="3">
    <location>
        <begin position="77"/>
        <end position="117"/>
    </location>
</feature>
<dbReference type="GO" id="GO:0006013">
    <property type="term" value="P:mannose metabolic process"/>
    <property type="evidence" value="ECO:0007669"/>
    <property type="project" value="InterPro"/>
</dbReference>
<dbReference type="Proteomes" id="UP000015104">
    <property type="component" value="Unassembled WGS sequence"/>
</dbReference>
<sequence>MNRILFPRGPLHSEPIHFCHLLNHSHCEVVQKMSSVSANNILVHVFNPLSTPVKHYIKLPVDRGLYEVFASDRSSVDHQLLHLADSVRSLPHRSVDTPYELLFRATLPALGYTTYLIRKINGPDFAPPRRLTGPAENSGEVVIENNKMALVFNPSTGLLQEIILSDGRRVPFKQNFHLYRGSSGSYTEKASGAYAFNPTSDGSSPATNKVTYHVSKGDLVEEVHQVFNEYISQTIRLHQHSDSIEFDWVIGPIPKGNWYSDLGREIVTRYETDFHTNGTWWTDSNGREAIRRTRDHRPTWNLITTENVAANYYPISTWTFIRDYDRNLQLTVLPDRAEGGASLTDGALELMVHRRLFYDDGFGMEEALDEPGSDAKGLIVKGRHHVILNDIRPSVQKIRTMSKQLALPPLTMFRALTDPGIYHLNRPERFDFSGLHRKLPINIHLLSLERWDDNKLLIRLEHFFEVNEDLKFSRPRRVSLRDIFDPLRITSAQEVTLNVVQDRRAAEKRRLRFVSRFDPYFNYTNLLSQIDPNDQSNHSDGQEPLIVILYPMDIKSYLVTFEAKRICFGSSYSARGQNRARSYPC</sequence>
<dbReference type="Pfam" id="PF21260">
    <property type="entry name" value="Laman-like_dom"/>
    <property type="match status" value="1"/>
</dbReference>
<dbReference type="InterPro" id="IPR050843">
    <property type="entry name" value="Glycosyl_Hydrlase_38"/>
</dbReference>
<dbReference type="GO" id="GO:0005764">
    <property type="term" value="C:lysosome"/>
    <property type="evidence" value="ECO:0007669"/>
    <property type="project" value="TreeGrafter"/>
</dbReference>
<dbReference type="GO" id="GO:0004559">
    <property type="term" value="F:alpha-mannosidase activity"/>
    <property type="evidence" value="ECO:0007669"/>
    <property type="project" value="InterPro"/>
</dbReference>
<reference evidence="5" key="1">
    <citation type="submission" date="2011-08" db="EMBL/GenBank/DDBJ databases">
        <authorList>
            <person name="Rombauts S."/>
        </authorList>
    </citation>
    <scope>NUCLEOTIDE SEQUENCE</scope>
    <source>
        <strain evidence="5">London</strain>
    </source>
</reference>
<dbReference type="EMBL" id="CAEY01000276">
    <property type="status" value="NOT_ANNOTATED_CDS"/>
    <property type="molecule type" value="Genomic_DNA"/>
</dbReference>
<dbReference type="InterPro" id="IPR011013">
    <property type="entry name" value="Gal_mutarotase_sf_dom"/>
</dbReference>
<dbReference type="STRING" id="32264.T1KNF0"/>
<dbReference type="InterPro" id="IPR013780">
    <property type="entry name" value="Glyco_hydro_b"/>
</dbReference>
<organism evidence="4 5">
    <name type="scientific">Tetranychus urticae</name>
    <name type="common">Two-spotted spider mite</name>
    <dbReference type="NCBI Taxonomy" id="32264"/>
    <lineage>
        <taxon>Eukaryota</taxon>
        <taxon>Metazoa</taxon>
        <taxon>Ecdysozoa</taxon>
        <taxon>Arthropoda</taxon>
        <taxon>Chelicerata</taxon>
        <taxon>Arachnida</taxon>
        <taxon>Acari</taxon>
        <taxon>Acariformes</taxon>
        <taxon>Trombidiformes</taxon>
        <taxon>Prostigmata</taxon>
        <taxon>Eleutherengona</taxon>
        <taxon>Raphignathae</taxon>
        <taxon>Tetranychoidea</taxon>
        <taxon>Tetranychidae</taxon>
        <taxon>Tetranychus</taxon>
    </lineage>
</organism>
<evidence type="ECO:0000259" key="2">
    <source>
        <dbReference type="Pfam" id="PF17677"/>
    </source>
</evidence>
<dbReference type="Gene3D" id="2.60.40.1360">
    <property type="match status" value="1"/>
</dbReference>
<keyword evidence="5" id="KW-1185">Reference proteome</keyword>
<dbReference type="Gene3D" id="2.70.98.30">
    <property type="entry name" value="Golgi alpha-mannosidase II, domain 4"/>
    <property type="match status" value="1"/>
</dbReference>
<accession>T1KNF0</accession>
<protein>
    <recommendedName>
        <fullName evidence="6">Glycosyl hydrolase family 38 C-terminal domain-containing protein</fullName>
    </recommendedName>
</protein>
<reference evidence="4" key="2">
    <citation type="submission" date="2015-06" db="UniProtKB">
        <authorList>
            <consortium name="EnsemblMetazoa"/>
        </authorList>
    </citation>
    <scope>IDENTIFICATION</scope>
</reference>
<feature type="domain" description="Glycosyl hydrolase family 38 C-terminal" evidence="1">
    <location>
        <begin position="143"/>
        <end position="361"/>
    </location>
</feature>
<dbReference type="FunFam" id="2.70.98.30:FF:000003">
    <property type="entry name" value="Alpha-mannosidase"/>
    <property type="match status" value="1"/>
</dbReference>
<evidence type="ECO:0000313" key="4">
    <source>
        <dbReference type="EnsemblMetazoa" id="tetur16g00750.1"/>
    </source>
</evidence>
<dbReference type="InterPro" id="IPR041147">
    <property type="entry name" value="GH38_C"/>
</dbReference>
<dbReference type="Gene3D" id="2.60.40.1180">
    <property type="entry name" value="Golgi alpha-mannosidase II"/>
    <property type="match status" value="1"/>
</dbReference>
<dbReference type="AlphaFoldDB" id="T1KNF0"/>
<evidence type="ECO:0000259" key="3">
    <source>
        <dbReference type="Pfam" id="PF21260"/>
    </source>
</evidence>
<dbReference type="EnsemblMetazoa" id="tetur16g00750.1">
    <property type="protein sequence ID" value="tetur16g00750.1"/>
    <property type="gene ID" value="tetur16g00750"/>
</dbReference>
<dbReference type="SUPFAM" id="SSF74650">
    <property type="entry name" value="Galactose mutarotase-like"/>
    <property type="match status" value="1"/>
</dbReference>
<dbReference type="HOGENOM" id="CLU_004690_0_1_1"/>
<proteinExistence type="predicted"/>
<dbReference type="Pfam" id="PF17677">
    <property type="entry name" value="Glyco_hydro38C2"/>
    <property type="match status" value="1"/>
</dbReference>
<feature type="domain" description="Glycosyl hydrolases family 38 C-terminal" evidence="2">
    <location>
        <begin position="442"/>
        <end position="498"/>
    </location>
</feature>
<dbReference type="GO" id="GO:0030246">
    <property type="term" value="F:carbohydrate binding"/>
    <property type="evidence" value="ECO:0007669"/>
    <property type="project" value="InterPro"/>
</dbReference>
<dbReference type="eggNOG" id="KOG1959">
    <property type="taxonomic scope" value="Eukaryota"/>
</dbReference>
<evidence type="ECO:0000259" key="1">
    <source>
        <dbReference type="Pfam" id="PF07748"/>
    </source>
</evidence>
<dbReference type="InterPro" id="IPR011682">
    <property type="entry name" value="Glyco_hydro_38_C"/>
</dbReference>
<name>T1KNF0_TETUR</name>
<evidence type="ECO:0000313" key="5">
    <source>
        <dbReference type="Proteomes" id="UP000015104"/>
    </source>
</evidence>
<dbReference type="InterPro" id="IPR048534">
    <property type="entry name" value="Man2a1-like_dom"/>
</dbReference>
<dbReference type="PANTHER" id="PTHR11607:SF3">
    <property type="entry name" value="LYSOSOMAL ALPHA-MANNOSIDASE"/>
    <property type="match status" value="1"/>
</dbReference>